<dbReference type="AlphaFoldDB" id="A0A060QGY8"/>
<gene>
    <name evidence="1" type="ORF">ASAP_0012</name>
</gene>
<dbReference type="EMBL" id="CBLX010000001">
    <property type="protein sequence ID" value="CDG38057.1"/>
    <property type="molecule type" value="Genomic_DNA"/>
</dbReference>
<evidence type="ECO:0000313" key="2">
    <source>
        <dbReference type="Proteomes" id="UP000027583"/>
    </source>
</evidence>
<reference evidence="1 2" key="2">
    <citation type="journal article" date="2014" name="PLoS ONE">
        <title>Evolution of mitochondria reconstructed from the energy metabolism of living bacteria.</title>
        <authorList>
            <person name="Degli Esposti M."/>
            <person name="Chouaia B."/>
            <person name="Comandatore F."/>
            <person name="Crotti E."/>
            <person name="Sassera D."/>
            <person name="Lievens P.M."/>
            <person name="Daffonchio D."/>
            <person name="Bandi C."/>
        </authorList>
    </citation>
    <scope>NUCLEOTIDE SEQUENCE [LARGE SCALE GENOMIC DNA]</scope>
    <source>
        <strain evidence="1 2">SF2.1</strain>
    </source>
</reference>
<name>A0A060QGY8_9PROT</name>
<evidence type="ECO:0000313" key="1">
    <source>
        <dbReference type="EMBL" id="CDG38057.1"/>
    </source>
</evidence>
<reference evidence="1 2" key="1">
    <citation type="journal article" date="2014" name="Genome Biol. Evol.">
        <title>Acetic acid bacteria genomes reveal functional traits for adaptation to life in insect guts.</title>
        <authorList>
            <person name="Chouaia B."/>
            <person name="Gaiarsa S."/>
            <person name="Crotti E."/>
            <person name="Comandatore F."/>
            <person name="Degli Esposti M."/>
            <person name="Ricci I."/>
            <person name="Alma A."/>
            <person name="Favia G."/>
            <person name="Bandi C."/>
            <person name="Daffonchio D."/>
        </authorList>
    </citation>
    <scope>NUCLEOTIDE SEQUENCE [LARGE SCALE GENOMIC DNA]</scope>
    <source>
        <strain evidence="1 2">SF2.1</strain>
    </source>
</reference>
<accession>A0A060QGY8</accession>
<protein>
    <submittedName>
        <fullName evidence="1">Uncharacterized protein</fullName>
    </submittedName>
</protein>
<organism evidence="1 2">
    <name type="scientific">Asaia bogorensis</name>
    <dbReference type="NCBI Taxonomy" id="91915"/>
    <lineage>
        <taxon>Bacteria</taxon>
        <taxon>Pseudomonadati</taxon>
        <taxon>Pseudomonadota</taxon>
        <taxon>Alphaproteobacteria</taxon>
        <taxon>Acetobacterales</taxon>
        <taxon>Acetobacteraceae</taxon>
        <taxon>Asaia</taxon>
    </lineage>
</organism>
<comment type="caution">
    <text evidence="1">The sequence shown here is derived from an EMBL/GenBank/DDBJ whole genome shotgun (WGS) entry which is preliminary data.</text>
</comment>
<sequence length="91" mass="9814">MGEPKGVGGLIQCAALLDLNEQDETVIRRYEIDLAIWGAASLGKKHEARIFERFARMSLCRHSGGESPAAAPLARGRHSLLRSNLAASTAK</sequence>
<proteinExistence type="predicted"/>
<dbReference type="Proteomes" id="UP000027583">
    <property type="component" value="Unassembled WGS sequence"/>
</dbReference>